<reference evidence="2" key="1">
    <citation type="journal article" date="2019" name="Int. J. Syst. Evol. Microbiol.">
        <title>The Global Catalogue of Microorganisms (GCM) 10K type strain sequencing project: providing services to taxonomists for standard genome sequencing and annotation.</title>
        <authorList>
            <consortium name="The Broad Institute Genomics Platform"/>
            <consortium name="The Broad Institute Genome Sequencing Center for Infectious Disease"/>
            <person name="Wu L."/>
            <person name="Ma J."/>
        </authorList>
    </citation>
    <scope>NUCLEOTIDE SEQUENCE [LARGE SCALE GENOMIC DNA]</scope>
    <source>
        <strain evidence="2">KCTC 23723</strain>
    </source>
</reference>
<evidence type="ECO:0008006" key="3">
    <source>
        <dbReference type="Google" id="ProtNLM"/>
    </source>
</evidence>
<dbReference type="RefSeq" id="WP_189481410.1">
    <property type="nucleotide sequence ID" value="NZ_BMYR01000004.1"/>
</dbReference>
<sequence length="221" mass="25018">MLQIHKQAEPEEVIAWKALENEDWQPSYANLAGAPRKALRKALVLEQGGVCCYCNRAIAGPLNAIEEGEFHIEHLQPQSIFPSLELSYQNLHASCFKSESVKGPKHCGPAKGNWFDGHLLLSPMQDLTERFKYLDDGTIEAMDNDEPARVMIVKLKLDSEKLNEARFDELVGVMTPEFIKTATRAEFEKVYRACFTRTNGLYKPFAVAIAQNLKTFLDRFP</sequence>
<evidence type="ECO:0000313" key="1">
    <source>
        <dbReference type="EMBL" id="GGW57108.1"/>
    </source>
</evidence>
<dbReference type="Proteomes" id="UP000634667">
    <property type="component" value="Unassembled WGS sequence"/>
</dbReference>
<accession>A0ABQ2WJY1</accession>
<dbReference type="NCBIfam" id="TIGR02646">
    <property type="entry name" value="retron system putative HNH endonuclease"/>
    <property type="match status" value="1"/>
</dbReference>
<protein>
    <recommendedName>
        <fullName evidence="3">TIGR02646 family protein</fullName>
    </recommendedName>
</protein>
<name>A0ABQ2WJY1_9ALTE</name>
<comment type="caution">
    <text evidence="1">The sequence shown here is derived from an EMBL/GenBank/DDBJ whole genome shotgun (WGS) entry which is preliminary data.</text>
</comment>
<organism evidence="1 2">
    <name type="scientific">Alishewanella tabrizica</name>
    <dbReference type="NCBI Taxonomy" id="671278"/>
    <lineage>
        <taxon>Bacteria</taxon>
        <taxon>Pseudomonadati</taxon>
        <taxon>Pseudomonadota</taxon>
        <taxon>Gammaproteobacteria</taxon>
        <taxon>Alteromonadales</taxon>
        <taxon>Alteromonadaceae</taxon>
        <taxon>Alishewanella</taxon>
    </lineage>
</organism>
<gene>
    <name evidence="1" type="ORF">GCM10008111_11460</name>
</gene>
<proteinExistence type="predicted"/>
<dbReference type="EMBL" id="BMYR01000004">
    <property type="protein sequence ID" value="GGW57108.1"/>
    <property type="molecule type" value="Genomic_DNA"/>
</dbReference>
<evidence type="ECO:0000313" key="2">
    <source>
        <dbReference type="Proteomes" id="UP000634667"/>
    </source>
</evidence>
<dbReference type="InterPro" id="IPR013467">
    <property type="entry name" value="HNH78-like"/>
</dbReference>
<keyword evidence="2" id="KW-1185">Reference proteome</keyword>
<dbReference type="Gene3D" id="1.10.30.50">
    <property type="match status" value="1"/>
</dbReference>